<dbReference type="Proteomes" id="UP000076580">
    <property type="component" value="Chromosome 03"/>
</dbReference>
<dbReference type="PANTHER" id="PTHR39401">
    <property type="entry name" value="SNOAL-LIKE DOMAIN-CONTAINING PROTEIN"/>
    <property type="match status" value="1"/>
</dbReference>
<dbReference type="AlphaFoldDB" id="A0A151GAI4"/>
<keyword evidence="2" id="KW-1185">Reference proteome</keyword>
<dbReference type="GeneID" id="63718705"/>
<dbReference type="InterPro" id="IPR032710">
    <property type="entry name" value="NTF2-like_dom_sf"/>
</dbReference>
<sequence>MASPYKAEYPPNVSVDADIVQFFEAFYRVSDTAGAHEQYVDMLTEEATFIMASKRCRGRDGTSPSAWPGPTLLTCGEKEILPARMAMWTAVDSRRHTISKIVPFASGAHEFFIYGVVSLGLKSGGKPDVDWAARAELVKSAADGRWRMKFYQVYLLCEGESCHLLEHLLDRLDAMPVTDALEPKQNSHQPCSDPRLASWWSLTWRRPQLVSAYLSCHLLEHLLDLHINRALNRGSPSGRSRGFGRDFVRESCHLLEHLLDRLDAMPVTDALEPKRNSHQPCSDPRLASWSLTWRRPQLVSAYPATCSSTSSTFASTVL</sequence>
<evidence type="ECO:0000313" key="1">
    <source>
        <dbReference type="EMBL" id="KYK54106.1"/>
    </source>
</evidence>
<comment type="caution">
    <text evidence="1">The sequence shown here is derived from an EMBL/GenBank/DDBJ whole genome shotgun (WGS) entry which is preliminary data.</text>
</comment>
<gene>
    <name evidence="1" type="ORF">DCS_06062</name>
</gene>
<proteinExistence type="predicted"/>
<organism evidence="1 2">
    <name type="scientific">Drechmeria coniospora</name>
    <name type="common">Nematophagous fungus</name>
    <name type="synonym">Meria coniospora</name>
    <dbReference type="NCBI Taxonomy" id="98403"/>
    <lineage>
        <taxon>Eukaryota</taxon>
        <taxon>Fungi</taxon>
        <taxon>Dikarya</taxon>
        <taxon>Ascomycota</taxon>
        <taxon>Pezizomycotina</taxon>
        <taxon>Sordariomycetes</taxon>
        <taxon>Hypocreomycetidae</taxon>
        <taxon>Hypocreales</taxon>
        <taxon>Ophiocordycipitaceae</taxon>
        <taxon>Drechmeria</taxon>
    </lineage>
</organism>
<dbReference type="STRING" id="98403.A0A151GAI4"/>
<dbReference type="EMBL" id="LAYC01000003">
    <property type="protein sequence ID" value="KYK54106.1"/>
    <property type="molecule type" value="Genomic_DNA"/>
</dbReference>
<evidence type="ECO:0000313" key="2">
    <source>
        <dbReference type="Proteomes" id="UP000076580"/>
    </source>
</evidence>
<accession>A0A151GAI4</accession>
<protein>
    <submittedName>
        <fullName evidence="1">Uncharacterized protein</fullName>
    </submittedName>
</protein>
<name>A0A151GAI4_DRECN</name>
<reference evidence="1 2" key="1">
    <citation type="journal article" date="2016" name="Sci. Rep.">
        <title>Insights into Adaptations to a Near-Obligate Nematode Endoparasitic Lifestyle from the Finished Genome of Drechmeria coniospora.</title>
        <authorList>
            <person name="Zhang L."/>
            <person name="Zhou Z."/>
            <person name="Guo Q."/>
            <person name="Fokkens L."/>
            <person name="Miskei M."/>
            <person name="Pocsi I."/>
            <person name="Zhang W."/>
            <person name="Chen M."/>
            <person name="Wang L."/>
            <person name="Sun Y."/>
            <person name="Donzelli B.G."/>
            <person name="Gibson D.M."/>
            <person name="Nelson D.R."/>
            <person name="Luo J.G."/>
            <person name="Rep M."/>
            <person name="Liu H."/>
            <person name="Yang S."/>
            <person name="Wang J."/>
            <person name="Krasnoff S.B."/>
            <person name="Xu Y."/>
            <person name="Molnar I."/>
            <person name="Lin M."/>
        </authorList>
    </citation>
    <scope>NUCLEOTIDE SEQUENCE [LARGE SCALE GENOMIC DNA]</scope>
    <source>
        <strain evidence="1 2">ARSEF 6962</strain>
    </source>
</reference>
<dbReference type="SUPFAM" id="SSF54427">
    <property type="entry name" value="NTF2-like"/>
    <property type="match status" value="1"/>
</dbReference>
<dbReference type="InParanoid" id="A0A151GAI4"/>
<dbReference type="RefSeq" id="XP_040653458.1">
    <property type="nucleotide sequence ID" value="XM_040803354.1"/>
</dbReference>
<dbReference type="PANTHER" id="PTHR39401:SF1">
    <property type="entry name" value="SNOAL-LIKE DOMAIN-CONTAINING PROTEIN"/>
    <property type="match status" value="1"/>
</dbReference>